<evidence type="ECO:0000313" key="21">
    <source>
        <dbReference type="Proteomes" id="UP000488956"/>
    </source>
</evidence>
<evidence type="ECO:0000313" key="7">
    <source>
        <dbReference type="EMBL" id="KAE9183137.1"/>
    </source>
</evidence>
<dbReference type="AlphaFoldDB" id="A0A6A3ECU0"/>
<comment type="caution">
    <text evidence="2">The sequence shown here is derived from an EMBL/GenBank/DDBJ whole genome shotgun (WGS) entry which is preliminary data.</text>
</comment>
<evidence type="ECO:0000313" key="2">
    <source>
        <dbReference type="EMBL" id="KAE8930147.1"/>
    </source>
</evidence>
<dbReference type="EMBL" id="QXFX01001442">
    <property type="protein sequence ID" value="KAE9090193.1"/>
    <property type="molecule type" value="Genomic_DNA"/>
</dbReference>
<dbReference type="EMBL" id="QXFW01001246">
    <property type="protein sequence ID" value="KAE8993947.1"/>
    <property type="molecule type" value="Genomic_DNA"/>
</dbReference>
<evidence type="ECO:0000313" key="14">
    <source>
        <dbReference type="Proteomes" id="UP000437068"/>
    </source>
</evidence>
<organism evidence="2 12">
    <name type="scientific">Phytophthora fragariae</name>
    <dbReference type="NCBI Taxonomy" id="53985"/>
    <lineage>
        <taxon>Eukaryota</taxon>
        <taxon>Sar</taxon>
        <taxon>Stramenopiles</taxon>
        <taxon>Oomycota</taxon>
        <taxon>Peronosporomycetes</taxon>
        <taxon>Peronosporales</taxon>
        <taxon>Peronosporaceae</taxon>
        <taxon>Phytophthora</taxon>
    </lineage>
</organism>
<evidence type="ECO:0000313" key="16">
    <source>
        <dbReference type="Proteomes" id="UP000440732"/>
    </source>
</evidence>
<dbReference type="Proteomes" id="UP000440732">
    <property type="component" value="Unassembled WGS sequence"/>
</dbReference>
<evidence type="ECO:0000313" key="17">
    <source>
        <dbReference type="Proteomes" id="UP000441208"/>
    </source>
</evidence>
<evidence type="ECO:0000313" key="5">
    <source>
        <dbReference type="EMBL" id="KAE9093253.1"/>
    </source>
</evidence>
<feature type="region of interest" description="Disordered" evidence="1">
    <location>
        <begin position="28"/>
        <end position="52"/>
    </location>
</feature>
<dbReference type="EMBL" id="QXGA01001692">
    <property type="protein sequence ID" value="KAE9112799.1"/>
    <property type="molecule type" value="Genomic_DNA"/>
</dbReference>
<gene>
    <name evidence="10" type="ORF">PF001_g21280</name>
    <name evidence="9" type="ORF">PF002_g20063</name>
    <name evidence="8" type="ORF">PF004_g19188</name>
    <name evidence="7" type="ORF">PF005_g22206</name>
    <name evidence="6" type="ORF">PF006_g19897</name>
    <name evidence="5" type="ORF">PF007_g18197</name>
    <name evidence="11" type="ORF">PF008_g21423</name>
    <name evidence="2" type="ORF">PF009_g19750</name>
    <name evidence="4" type="ORF">PF010_g18684</name>
    <name evidence="3" type="ORF">PF011_g16933</name>
</gene>
<dbReference type="EMBL" id="QXFY01001921">
    <property type="protein sequence ID" value="KAE9306626.1"/>
    <property type="molecule type" value="Genomic_DNA"/>
</dbReference>
<dbReference type="EMBL" id="QXGD01001431">
    <property type="protein sequence ID" value="KAE9206276.1"/>
    <property type="molecule type" value="Genomic_DNA"/>
</dbReference>
<dbReference type="EMBL" id="QXGB01001970">
    <property type="protein sequence ID" value="KAE9183137.1"/>
    <property type="molecule type" value="Genomic_DNA"/>
</dbReference>
<dbReference type="Proteomes" id="UP000437068">
    <property type="component" value="Unassembled WGS sequence"/>
</dbReference>
<dbReference type="EMBL" id="QXGF01001418">
    <property type="protein sequence ID" value="KAE8930147.1"/>
    <property type="molecule type" value="Genomic_DNA"/>
</dbReference>
<evidence type="ECO:0000313" key="19">
    <source>
        <dbReference type="Proteomes" id="UP000476176"/>
    </source>
</evidence>
<reference evidence="12 13" key="1">
    <citation type="submission" date="2018-08" db="EMBL/GenBank/DDBJ databases">
        <title>Genomic investigation of the strawberry pathogen Phytophthora fragariae indicates pathogenicity is determined by transcriptional variation in three key races.</title>
        <authorList>
            <person name="Adams T.M."/>
            <person name="Armitage A.D."/>
            <person name="Sobczyk M.K."/>
            <person name="Bates H.J."/>
            <person name="Dunwell J.M."/>
            <person name="Nellist C.F."/>
            <person name="Harrison R.J."/>
        </authorList>
    </citation>
    <scope>NUCLEOTIDE SEQUENCE [LARGE SCALE GENOMIC DNA]</scope>
    <source>
        <strain evidence="10 14">A4</strain>
        <strain evidence="9 15">BC-1</strain>
        <strain evidence="8 19">BC-23</strain>
        <strain evidence="7 13">NOV-27</strain>
        <strain evidence="6 16">NOV-5</strain>
        <strain evidence="5 17">NOV-71</strain>
        <strain evidence="11 20">NOV-77</strain>
        <strain evidence="2 12">NOV-9</strain>
        <strain evidence="4 21">ONT-3</strain>
        <strain evidence="3 18">SCRP245</strain>
    </source>
</reference>
<evidence type="ECO:0000313" key="9">
    <source>
        <dbReference type="EMBL" id="KAE9206276.1"/>
    </source>
</evidence>
<evidence type="ECO:0000313" key="18">
    <source>
        <dbReference type="Proteomes" id="UP000460718"/>
    </source>
</evidence>
<evidence type="ECO:0000313" key="20">
    <source>
        <dbReference type="Proteomes" id="UP000486351"/>
    </source>
</evidence>
<evidence type="ECO:0000313" key="6">
    <source>
        <dbReference type="EMBL" id="KAE9112799.1"/>
    </source>
</evidence>
<evidence type="ECO:0000313" key="3">
    <source>
        <dbReference type="EMBL" id="KAE8993947.1"/>
    </source>
</evidence>
<dbReference type="EMBL" id="QXGC01001598">
    <property type="protein sequence ID" value="KAE9199720.1"/>
    <property type="molecule type" value="Genomic_DNA"/>
</dbReference>
<dbReference type="PANTHER" id="PTHR22538">
    <property type="entry name" value="CILIA- AND FLAGELLA-ASSOCIATED PROTEIN 74"/>
    <property type="match status" value="1"/>
</dbReference>
<accession>A0A6A3ECU0</accession>
<dbReference type="Proteomes" id="UP000441208">
    <property type="component" value="Unassembled WGS sequence"/>
</dbReference>
<protein>
    <submittedName>
        <fullName evidence="2">Uncharacterized protein</fullName>
    </submittedName>
</protein>
<dbReference type="Proteomes" id="UP000429523">
    <property type="component" value="Unassembled WGS sequence"/>
</dbReference>
<evidence type="ECO:0000313" key="10">
    <source>
        <dbReference type="EMBL" id="KAE9286794.1"/>
    </source>
</evidence>
<dbReference type="Proteomes" id="UP000476176">
    <property type="component" value="Unassembled WGS sequence"/>
</dbReference>
<evidence type="ECO:0000313" key="4">
    <source>
        <dbReference type="EMBL" id="KAE9090193.1"/>
    </source>
</evidence>
<dbReference type="PANTHER" id="PTHR22538:SF1">
    <property type="entry name" value="VWFD DOMAIN-CONTAINING PROTEIN"/>
    <property type="match status" value="1"/>
</dbReference>
<dbReference type="Proteomes" id="UP000486351">
    <property type="component" value="Unassembled WGS sequence"/>
</dbReference>
<sequence length="328" mass="35311">MTGYQQLRAFSMGDINLMIKCNMLAPPHQNADQDVAPRRPRSRALTSTFPRDREPVSCGSSFPQSFHCLTLMWCSTPSPRLLALGLLVVLAFAGTTSSSMHHAGQHARRLESTLGDARSLRIHFKLKRASMEMYGHSEFDVFANPVVSSDKATVRYDGYVTFMEGGTNHTISMVDGIAYFVTTTADGAVTAECSTSSSLALLNYIIPALNEATAISSAIVDDKKVICKSGDLFKVVLGDAVFVLCASGASGFVVYGSDLDISAKYLDKSVPIAAPSLSDDEARACEAIVTPAPVTSTTLALLTGQPIAYDSSTQSLTRYLSHYFSYAR</sequence>
<evidence type="ECO:0000313" key="15">
    <source>
        <dbReference type="Proteomes" id="UP000440367"/>
    </source>
</evidence>
<dbReference type="Proteomes" id="UP000488956">
    <property type="component" value="Unassembled WGS sequence"/>
</dbReference>
<dbReference type="Proteomes" id="UP000460718">
    <property type="component" value="Unassembled WGS sequence"/>
</dbReference>
<evidence type="ECO:0000313" key="12">
    <source>
        <dbReference type="Proteomes" id="UP000429523"/>
    </source>
</evidence>
<name>A0A6A3ECU0_9STRA</name>
<evidence type="ECO:0000313" key="11">
    <source>
        <dbReference type="EMBL" id="KAE9306626.1"/>
    </source>
</evidence>
<evidence type="ECO:0000313" key="8">
    <source>
        <dbReference type="EMBL" id="KAE9199720.1"/>
    </source>
</evidence>
<keyword evidence="13" id="KW-1185">Reference proteome</keyword>
<dbReference type="OrthoDB" id="102594at2759"/>
<evidence type="ECO:0000256" key="1">
    <source>
        <dbReference type="SAM" id="MobiDB-lite"/>
    </source>
</evidence>
<dbReference type="Proteomes" id="UP000440367">
    <property type="component" value="Unassembled WGS sequence"/>
</dbReference>
<dbReference type="EMBL" id="QXGE01001922">
    <property type="protein sequence ID" value="KAE9286794.1"/>
    <property type="molecule type" value="Genomic_DNA"/>
</dbReference>
<evidence type="ECO:0000313" key="13">
    <source>
        <dbReference type="Proteomes" id="UP000433483"/>
    </source>
</evidence>
<proteinExistence type="predicted"/>
<dbReference type="Proteomes" id="UP000433483">
    <property type="component" value="Unassembled WGS sequence"/>
</dbReference>
<dbReference type="EMBL" id="QXFZ01001288">
    <property type="protein sequence ID" value="KAE9093253.1"/>
    <property type="molecule type" value="Genomic_DNA"/>
</dbReference>